<gene>
    <name evidence="5" type="ORF">CVIRNUC_000395</name>
</gene>
<dbReference type="SUPFAM" id="SSF48371">
    <property type="entry name" value="ARM repeat"/>
    <property type="match status" value="1"/>
</dbReference>
<dbReference type="PROSITE" id="PS50011">
    <property type="entry name" value="PROTEIN_KINASE_DOM"/>
    <property type="match status" value="1"/>
</dbReference>
<organism evidence="5 6">
    <name type="scientific">Coccomyxa viridis</name>
    <dbReference type="NCBI Taxonomy" id="1274662"/>
    <lineage>
        <taxon>Eukaryota</taxon>
        <taxon>Viridiplantae</taxon>
        <taxon>Chlorophyta</taxon>
        <taxon>core chlorophytes</taxon>
        <taxon>Trebouxiophyceae</taxon>
        <taxon>Trebouxiophyceae incertae sedis</taxon>
        <taxon>Coccomyxaceae</taxon>
        <taxon>Coccomyxa</taxon>
    </lineage>
</organism>
<feature type="domain" description="Protein kinase" evidence="4">
    <location>
        <begin position="1"/>
        <end position="228"/>
    </location>
</feature>
<dbReference type="InterPro" id="IPR011009">
    <property type="entry name" value="Kinase-like_dom_sf"/>
</dbReference>
<dbReference type="InterPro" id="IPR000225">
    <property type="entry name" value="Armadillo"/>
</dbReference>
<dbReference type="PANTHER" id="PTHR48012:SF26">
    <property type="entry name" value="SERINE_THREONINE-PROTEIN KINASE DDB_G0283821-RELATED"/>
    <property type="match status" value="1"/>
</dbReference>
<dbReference type="SUPFAM" id="SSF56112">
    <property type="entry name" value="Protein kinase-like (PK-like)"/>
    <property type="match status" value="1"/>
</dbReference>
<dbReference type="AlphaFoldDB" id="A0AAV1HR96"/>
<feature type="compositionally biased region" description="Low complexity" evidence="3">
    <location>
        <begin position="285"/>
        <end position="298"/>
    </location>
</feature>
<accession>A0AAV1HR96</accession>
<evidence type="ECO:0000256" key="3">
    <source>
        <dbReference type="SAM" id="MobiDB-lite"/>
    </source>
</evidence>
<dbReference type="InterPro" id="IPR008271">
    <property type="entry name" value="Ser/Thr_kinase_AS"/>
</dbReference>
<proteinExistence type="predicted"/>
<dbReference type="PANTHER" id="PTHR48012">
    <property type="entry name" value="STERILE20-LIKE KINASE, ISOFORM B-RELATED"/>
    <property type="match status" value="1"/>
</dbReference>
<dbReference type="GO" id="GO:0004674">
    <property type="term" value="F:protein serine/threonine kinase activity"/>
    <property type="evidence" value="ECO:0007669"/>
    <property type="project" value="TreeGrafter"/>
</dbReference>
<dbReference type="SMART" id="SM00185">
    <property type="entry name" value="ARM"/>
    <property type="match status" value="3"/>
</dbReference>
<comment type="caution">
    <text evidence="5">The sequence shown here is derived from an EMBL/GenBank/DDBJ whole genome shotgun (WGS) entry which is preliminary data.</text>
</comment>
<dbReference type="CDD" id="cd06627">
    <property type="entry name" value="STKc_Cdc7_like"/>
    <property type="match status" value="1"/>
</dbReference>
<keyword evidence="6" id="KW-1185">Reference proteome</keyword>
<evidence type="ECO:0000256" key="2">
    <source>
        <dbReference type="ARBA" id="ARBA00022840"/>
    </source>
</evidence>
<dbReference type="InterPro" id="IPR050629">
    <property type="entry name" value="STE20/SPS1-PAK"/>
</dbReference>
<dbReference type="Gene3D" id="1.25.10.10">
    <property type="entry name" value="Leucine-rich Repeat Variant"/>
    <property type="match status" value="2"/>
</dbReference>
<dbReference type="Gene3D" id="1.10.510.10">
    <property type="entry name" value="Transferase(Phosphotransferase) domain 1"/>
    <property type="match status" value="1"/>
</dbReference>
<dbReference type="GO" id="GO:0005737">
    <property type="term" value="C:cytoplasm"/>
    <property type="evidence" value="ECO:0007669"/>
    <property type="project" value="TreeGrafter"/>
</dbReference>
<evidence type="ECO:0000259" key="4">
    <source>
        <dbReference type="PROSITE" id="PS50011"/>
    </source>
</evidence>
<protein>
    <recommendedName>
        <fullName evidence="4">Protein kinase domain-containing protein</fullName>
    </recommendedName>
</protein>
<dbReference type="InterPro" id="IPR016024">
    <property type="entry name" value="ARM-type_fold"/>
</dbReference>
<dbReference type="InterPro" id="IPR001245">
    <property type="entry name" value="Ser-Thr/Tyr_kinase_cat_dom"/>
</dbReference>
<evidence type="ECO:0000313" key="6">
    <source>
        <dbReference type="Proteomes" id="UP001314263"/>
    </source>
</evidence>
<feature type="region of interest" description="Disordered" evidence="3">
    <location>
        <begin position="745"/>
        <end position="771"/>
    </location>
</feature>
<dbReference type="PROSITE" id="PS00108">
    <property type="entry name" value="PROTEIN_KINASE_ST"/>
    <property type="match status" value="1"/>
</dbReference>
<dbReference type="Proteomes" id="UP001314263">
    <property type="component" value="Unassembled WGS sequence"/>
</dbReference>
<evidence type="ECO:0000313" key="5">
    <source>
        <dbReference type="EMBL" id="CAK0734185.1"/>
    </source>
</evidence>
<dbReference type="PRINTS" id="PR00109">
    <property type="entry name" value="TYRKINASE"/>
</dbReference>
<name>A0AAV1HR96_9CHLO</name>
<dbReference type="InterPro" id="IPR011989">
    <property type="entry name" value="ARM-like"/>
</dbReference>
<dbReference type="Pfam" id="PF00069">
    <property type="entry name" value="Pkinase"/>
    <property type="match status" value="1"/>
</dbReference>
<sequence>MSLAGMASDNLQAIVGEIDLLKNLRHKNIVKYIGSFKTKTHLSIILEYMEKGSLADVIRPAKFGAFPESLAALYIAQVLHGLAYLHEQGVVHRDIKGANILTGSESVVKLADFGVAAKLTGASEGDESLRQSVVGTPYWMAPEVIEMTSVTAAADIWSVGCLCIELLTGQPPYFDLQPMSALFRIVQDEHPALPDNLSEDMQGFLLECFRKDPQRRPGARALLRHAWLRQQSATLRSAWSSTVKARGGRTDAHASVTDVVERILRADGNDTASLGPDAASESRESSPAPGRRALPGAPGRKDSAGSLESRAPPLEGRAPPRSSSGAELQPRVSRISVADLPERPTLLGRPSSLKGEPELVTPAQRGEVPRARTPQRPPPLDTSSPSLGRSRDMDDANPLGALLASLSASHPMPAQVGDSQGLLAWLEDSDMQNGAMPAGSPKPVALPGAPGAAPKHQQAAEIRRLVGALRPAVQSMATSGAAASARDTPVLDACQQLTALLPEQQERRSTFVAENGIACLIELLDERNAKVTLAALELANALISNDTASLEAGCLLGLVPAVLRYAFPSQPLPLRMQAAAFAAALCHASTATARMFVACQGMPVLAALMEDRLAEAGFLTQTAITCTWHMLQLQGTAFPLNHLCRLLAADGMPLRLVQALSALCTELHPSPAGSQGHESPTESRYAPSEASVSSMHEDPSLDDDAASRITSNSLASSSRGAGSSRLSTVGLNSYFRSSRQSTASVAPAGPAVRRAMPKQAAHRRGSSLSGSSPDVLGGLIDTVGNILLVLAHADSVVKGAIGRRETLLALFGVMNKLDRRERALLKCLKCLRLLTFDPALLQPLQDAGTIPRLLPFLGRTNPVSLQLEALHALYNLCKISRTRQEAAAVAGVVPRLIALVSTSPKATDASVDKEGQQGAQLRPLAISLICGMAHSTQRTRAELWAHNGLELLLNLLQEQAWQGAALDALAAWLSEDASRVEPRLAQREACQRFVALFAAYAPAGDSEALSRLLKPFLRILRHSKRITVEMGQGGLTPIVLDTLAQTSALTALDLLQVLRTLFEFHPRPKQYVAQHGILEHLQRLASGGDRSRRHAPAQSVLVQKQAGSLLQALRVQSVI</sequence>
<keyword evidence="2" id="KW-0067">ATP-binding</keyword>
<keyword evidence="1" id="KW-0547">Nucleotide-binding</keyword>
<dbReference type="GO" id="GO:0005524">
    <property type="term" value="F:ATP binding"/>
    <property type="evidence" value="ECO:0007669"/>
    <property type="project" value="UniProtKB-KW"/>
</dbReference>
<reference evidence="5 6" key="1">
    <citation type="submission" date="2023-10" db="EMBL/GenBank/DDBJ databases">
        <authorList>
            <person name="Maclean D."/>
            <person name="Macfadyen A."/>
        </authorList>
    </citation>
    <scope>NUCLEOTIDE SEQUENCE [LARGE SCALE GENOMIC DNA]</scope>
</reference>
<dbReference type="EMBL" id="CAUYUE010000001">
    <property type="protein sequence ID" value="CAK0734185.1"/>
    <property type="molecule type" value="Genomic_DNA"/>
</dbReference>
<evidence type="ECO:0000256" key="1">
    <source>
        <dbReference type="ARBA" id="ARBA00022741"/>
    </source>
</evidence>
<dbReference type="InterPro" id="IPR000719">
    <property type="entry name" value="Prot_kinase_dom"/>
</dbReference>
<dbReference type="SMART" id="SM00220">
    <property type="entry name" value="S_TKc"/>
    <property type="match status" value="1"/>
</dbReference>
<feature type="region of interest" description="Disordered" evidence="3">
    <location>
        <begin position="267"/>
        <end position="396"/>
    </location>
</feature>
<feature type="region of interest" description="Disordered" evidence="3">
    <location>
        <begin position="669"/>
        <end position="705"/>
    </location>
</feature>